<sequence length="462" mass="52588">MDNKDIYDKFNEIDFDISEFEEIPMDEVEKQRLKKSLKEKLANIDNYESNDSIDLTEVNKEKSEEEKIQFNQEKNGKMQRSMKKYKVAAVVAILALLIGMSPLGKEVIAQIAEKLIFTPSQGIIKQQADKELYMLEEPVRINIDGSSALVKSITNDGENIYVEMWFNQDAEAEGIGDQREIINNLKLKTSDGNMYNVGLTSFASGGYAGFTFQQGEGLITGFKLHYKDKDIGEFNLKKVDFKNSYDEIGGNAIDKEVLLGATSYYEEGERYFKIWSNIDYQQREDYTISLDAIGKVEVRDEEGTLLSIENANDGTGRAFKILDPYKGKLDIKIKDVDINYVLKEGGKLAIKIPKKGETSKINEDLKLKGLQDSIKAASITNKGGEYTIHFDFSNNYDESRTIFMVRENFRTGGAMGDMENQQGEVYLDNEDLSITERVLRKIYIDVNNILVHQEGNWQFIVE</sequence>
<dbReference type="RefSeq" id="WP_035129607.1">
    <property type="nucleotide sequence ID" value="NZ_JPMD01000002.1"/>
</dbReference>
<dbReference type="eggNOG" id="ENOG5030GGC">
    <property type="taxonomic scope" value="Bacteria"/>
</dbReference>
<dbReference type="EMBL" id="JPMD01000002">
    <property type="protein sequence ID" value="KEZ88456.1"/>
    <property type="molecule type" value="Genomic_DNA"/>
</dbReference>
<keyword evidence="2" id="KW-1133">Transmembrane helix</keyword>
<dbReference type="Proteomes" id="UP000028542">
    <property type="component" value="Unassembled WGS sequence"/>
</dbReference>
<comment type="caution">
    <text evidence="3">The sequence shown here is derived from an EMBL/GenBank/DDBJ whole genome shotgun (WGS) entry which is preliminary data.</text>
</comment>
<keyword evidence="1" id="KW-0175">Coiled coil</keyword>
<evidence type="ECO:0000256" key="1">
    <source>
        <dbReference type="SAM" id="Coils"/>
    </source>
</evidence>
<accession>A0A084JHM2</accession>
<dbReference type="STRING" id="318464.IO99_02085"/>
<gene>
    <name evidence="3" type="ORF">IO99_02085</name>
</gene>
<proteinExistence type="predicted"/>
<dbReference type="AlphaFoldDB" id="A0A084JHM2"/>
<name>A0A084JHM2_9CLOT</name>
<keyword evidence="4" id="KW-1185">Reference proteome</keyword>
<evidence type="ECO:0000313" key="4">
    <source>
        <dbReference type="Proteomes" id="UP000028542"/>
    </source>
</evidence>
<feature type="coiled-coil region" evidence="1">
    <location>
        <begin position="30"/>
        <end position="73"/>
    </location>
</feature>
<evidence type="ECO:0000313" key="3">
    <source>
        <dbReference type="EMBL" id="KEZ88456.1"/>
    </source>
</evidence>
<evidence type="ECO:0000256" key="2">
    <source>
        <dbReference type="SAM" id="Phobius"/>
    </source>
</evidence>
<keyword evidence="2" id="KW-0472">Membrane</keyword>
<organism evidence="3 4">
    <name type="scientific">Clostridium sulfidigenes</name>
    <dbReference type="NCBI Taxonomy" id="318464"/>
    <lineage>
        <taxon>Bacteria</taxon>
        <taxon>Bacillati</taxon>
        <taxon>Bacillota</taxon>
        <taxon>Clostridia</taxon>
        <taxon>Eubacteriales</taxon>
        <taxon>Clostridiaceae</taxon>
        <taxon>Clostridium</taxon>
    </lineage>
</organism>
<keyword evidence="2" id="KW-0812">Transmembrane</keyword>
<feature type="transmembrane region" description="Helical" evidence="2">
    <location>
        <begin position="87"/>
        <end position="104"/>
    </location>
</feature>
<reference evidence="3 4" key="1">
    <citation type="submission" date="2014-07" db="EMBL/GenBank/DDBJ databases">
        <title>Draft genome of Clostridium sulfidigenes 113A isolated from sediments associated with methane hydrate from Krishna Godavari basin.</title>
        <authorList>
            <person name="Honkalas V.S."/>
            <person name="Dabir A.P."/>
            <person name="Arora P."/>
            <person name="Dhakephalkar P.K."/>
        </authorList>
    </citation>
    <scope>NUCLEOTIDE SEQUENCE [LARGE SCALE GENOMIC DNA]</scope>
    <source>
        <strain evidence="3 4">113A</strain>
    </source>
</reference>
<protein>
    <recommendedName>
        <fullName evidence="5">DUF4179 domain-containing protein</fullName>
    </recommendedName>
</protein>
<evidence type="ECO:0008006" key="5">
    <source>
        <dbReference type="Google" id="ProtNLM"/>
    </source>
</evidence>